<evidence type="ECO:0000256" key="5">
    <source>
        <dbReference type="ARBA" id="ARBA00023136"/>
    </source>
</evidence>
<keyword evidence="6" id="KW-0479">Metal-binding</keyword>
<comment type="subcellular location">
    <subcellularLocation>
        <location evidence="1">Membrane</location>
        <topology evidence="1">Multi-pass membrane protein</topology>
    </subcellularLocation>
</comment>
<keyword evidence="3 7" id="KW-0812">Transmembrane</keyword>
<dbReference type="GO" id="GO:0046872">
    <property type="term" value="F:metal ion binding"/>
    <property type="evidence" value="ECO:0007669"/>
    <property type="project" value="UniProtKB-KW"/>
</dbReference>
<feature type="transmembrane region" description="Helical" evidence="7">
    <location>
        <begin position="192"/>
        <end position="211"/>
    </location>
</feature>
<dbReference type="STRING" id="284592.Q6BZ42"/>
<dbReference type="GO" id="GO:0016020">
    <property type="term" value="C:membrane"/>
    <property type="evidence" value="ECO:0007669"/>
    <property type="project" value="UniProtKB-SubCell"/>
</dbReference>
<dbReference type="PANTHER" id="PTHR20855">
    <property type="entry name" value="ADIPOR/PROGESTIN RECEPTOR-RELATED"/>
    <property type="match status" value="1"/>
</dbReference>
<dbReference type="AlphaFoldDB" id="Q6BZ42"/>
<dbReference type="InterPro" id="IPR004254">
    <property type="entry name" value="AdipoR/HlyIII-related"/>
</dbReference>
<feature type="binding site" evidence="6">
    <location>
        <position position="308"/>
    </location>
    <ligand>
        <name>Zn(2+)</name>
        <dbReference type="ChEBI" id="CHEBI:29105"/>
    </ligand>
</feature>
<comment type="similarity">
    <text evidence="2">Belongs to the ADIPOR family.</text>
</comment>
<evidence type="ECO:0000313" key="9">
    <source>
        <dbReference type="Proteomes" id="UP000000599"/>
    </source>
</evidence>
<name>Q6BZ42_DEBHA</name>
<dbReference type="RefSeq" id="XP_456527.2">
    <property type="nucleotide sequence ID" value="XM_456527.2"/>
</dbReference>
<protein>
    <submittedName>
        <fullName evidence="8">DEHA2A04730p</fullName>
    </submittedName>
</protein>
<keyword evidence="9" id="KW-1185">Reference proteome</keyword>
<reference evidence="8 9" key="1">
    <citation type="journal article" date="2004" name="Nature">
        <title>Genome evolution in yeasts.</title>
        <authorList>
            <consortium name="Genolevures"/>
            <person name="Dujon B."/>
            <person name="Sherman D."/>
            <person name="Fischer G."/>
            <person name="Durrens P."/>
            <person name="Casaregola S."/>
            <person name="Lafontaine I."/>
            <person name="de Montigny J."/>
            <person name="Marck C."/>
            <person name="Neuveglise C."/>
            <person name="Talla E."/>
            <person name="Goffard N."/>
            <person name="Frangeul L."/>
            <person name="Aigle M."/>
            <person name="Anthouard V."/>
            <person name="Babour A."/>
            <person name="Barbe V."/>
            <person name="Barnay S."/>
            <person name="Blanchin S."/>
            <person name="Beckerich J.M."/>
            <person name="Beyne E."/>
            <person name="Bleykasten C."/>
            <person name="Boisrame A."/>
            <person name="Boyer J."/>
            <person name="Cattolico L."/>
            <person name="Confanioleri F."/>
            <person name="de Daruvar A."/>
            <person name="Despons L."/>
            <person name="Fabre E."/>
            <person name="Fairhead C."/>
            <person name="Ferry-Dumazet H."/>
            <person name="Groppi A."/>
            <person name="Hantraye F."/>
            <person name="Hennequin C."/>
            <person name="Jauniaux N."/>
            <person name="Joyet P."/>
            <person name="Kachouri R."/>
            <person name="Kerrest A."/>
            <person name="Koszul R."/>
            <person name="Lemaire M."/>
            <person name="Lesur I."/>
            <person name="Ma L."/>
            <person name="Muller H."/>
            <person name="Nicaud J.M."/>
            <person name="Nikolski M."/>
            <person name="Oztas S."/>
            <person name="Ozier-Kalogeropoulos O."/>
            <person name="Pellenz S."/>
            <person name="Potier S."/>
            <person name="Richard G.F."/>
            <person name="Straub M.L."/>
            <person name="Suleau A."/>
            <person name="Swennene D."/>
            <person name="Tekaia F."/>
            <person name="Wesolowski-Louvel M."/>
            <person name="Westhof E."/>
            <person name="Wirth B."/>
            <person name="Zeniou-Meyer M."/>
            <person name="Zivanovic I."/>
            <person name="Bolotin-Fukuhara M."/>
            <person name="Thierry A."/>
            <person name="Bouchier C."/>
            <person name="Caudron B."/>
            <person name="Scarpelli C."/>
            <person name="Gaillardin C."/>
            <person name="Weissenbach J."/>
            <person name="Wincker P."/>
            <person name="Souciet J.L."/>
        </authorList>
    </citation>
    <scope>NUCLEOTIDE SEQUENCE [LARGE SCALE GENOMIC DNA]</scope>
    <source>
        <strain evidence="9">ATCC 36239 / CBS 767 / BCRC 21394 / JCM 1990 / NBRC 0083 / IGC 2968</strain>
    </source>
</reference>
<dbReference type="eggNOG" id="KOG0748">
    <property type="taxonomic scope" value="Eukaryota"/>
</dbReference>
<evidence type="ECO:0000256" key="4">
    <source>
        <dbReference type="ARBA" id="ARBA00022989"/>
    </source>
</evidence>
<gene>
    <name evidence="8" type="ordered locus">DEHA2A04730g</name>
</gene>
<keyword evidence="4 7" id="KW-1133">Transmembrane helix</keyword>
<dbReference type="OrthoDB" id="529367at2759"/>
<feature type="binding site" evidence="6">
    <location>
        <position position="312"/>
    </location>
    <ligand>
        <name>Zn(2+)</name>
        <dbReference type="ChEBI" id="CHEBI:29105"/>
    </ligand>
</feature>
<sequence>MNADSNFIIFCNCFLLRSPIMTSILRQRGSCTDVRSSGDATPIETIPRLHYYHEIDEWQQDNHFIRSGYVKETSSFSNCFNSLFYLHNESINIHTHLLPSFFAFSVIIYYVNYELPIYDNYLGVWEKLNFLQFGMAVTACLLISSTYHCVKSHSDTVSKLGNKFDYFGIVILITCSLNSIVLFSFYDEPFWKFTFIIIFLGLATTCTVLTLDPRFATNVYRPLRSLMFILFGLSGILPLIAAVKLYGYSAAVERSCAGWLVLEGISYISGAVLYAMRVPERFTHVDEDETSLLDKPLSGKFDIFGHSHQIFHVMVLVGAFCHWMSLVGCYHYLHEVILPNAI</sequence>
<feature type="transmembrane region" description="Helical" evidence="7">
    <location>
        <begin position="257"/>
        <end position="276"/>
    </location>
</feature>
<dbReference type="VEuPathDB" id="FungiDB:DEHA2A04730g"/>
<dbReference type="GO" id="GO:0038023">
    <property type="term" value="F:signaling receptor activity"/>
    <property type="evidence" value="ECO:0007669"/>
    <property type="project" value="TreeGrafter"/>
</dbReference>
<dbReference type="GO" id="GO:0006882">
    <property type="term" value="P:intracellular zinc ion homeostasis"/>
    <property type="evidence" value="ECO:0007669"/>
    <property type="project" value="TreeGrafter"/>
</dbReference>
<evidence type="ECO:0000256" key="1">
    <source>
        <dbReference type="ARBA" id="ARBA00004141"/>
    </source>
</evidence>
<accession>Q6BZ42</accession>
<dbReference type="InParanoid" id="Q6BZ42"/>
<keyword evidence="5 7" id="KW-0472">Membrane</keyword>
<dbReference type="GeneID" id="2899814"/>
<dbReference type="KEGG" id="dha:DEHA2A04730g"/>
<dbReference type="OMA" id="EPWQQDN"/>
<evidence type="ECO:0000256" key="7">
    <source>
        <dbReference type="SAM" id="Phobius"/>
    </source>
</evidence>
<feature type="transmembrane region" description="Helical" evidence="7">
    <location>
        <begin position="166"/>
        <end position="186"/>
    </location>
</feature>
<evidence type="ECO:0000256" key="3">
    <source>
        <dbReference type="ARBA" id="ARBA00022692"/>
    </source>
</evidence>
<feature type="transmembrane region" description="Helical" evidence="7">
    <location>
        <begin position="223"/>
        <end position="245"/>
    </location>
</feature>
<dbReference type="FunCoup" id="Q6BZ42">
    <property type="interactions" value="324"/>
</dbReference>
<proteinExistence type="inferred from homology"/>
<feature type="transmembrane region" description="Helical" evidence="7">
    <location>
        <begin position="130"/>
        <end position="150"/>
    </location>
</feature>
<dbReference type="PANTHER" id="PTHR20855:SF52">
    <property type="entry name" value="ADIPONECTIN RECEPTOR PROTEIN"/>
    <property type="match status" value="1"/>
</dbReference>
<dbReference type="Pfam" id="PF03006">
    <property type="entry name" value="HlyIII"/>
    <property type="match status" value="1"/>
</dbReference>
<organism evidence="8 9">
    <name type="scientific">Debaryomyces hansenii (strain ATCC 36239 / CBS 767 / BCRC 21394 / JCM 1990 / NBRC 0083 / IGC 2968)</name>
    <name type="common">Yeast</name>
    <name type="synonym">Torulaspora hansenii</name>
    <dbReference type="NCBI Taxonomy" id="284592"/>
    <lineage>
        <taxon>Eukaryota</taxon>
        <taxon>Fungi</taxon>
        <taxon>Dikarya</taxon>
        <taxon>Ascomycota</taxon>
        <taxon>Saccharomycotina</taxon>
        <taxon>Pichiomycetes</taxon>
        <taxon>Debaryomycetaceae</taxon>
        <taxon>Debaryomyces</taxon>
    </lineage>
</organism>
<evidence type="ECO:0000256" key="2">
    <source>
        <dbReference type="ARBA" id="ARBA00007018"/>
    </source>
</evidence>
<feature type="binding site" evidence="6">
    <location>
        <position position="148"/>
    </location>
    <ligand>
        <name>Zn(2+)</name>
        <dbReference type="ChEBI" id="CHEBI:29105"/>
    </ligand>
</feature>
<feature type="transmembrane region" description="Helical" evidence="7">
    <location>
        <begin position="310"/>
        <end position="333"/>
    </location>
</feature>
<dbReference type="EMBL" id="CR382133">
    <property type="protein sequence ID" value="CAG84482.2"/>
    <property type="molecule type" value="Genomic_DNA"/>
</dbReference>
<dbReference type="HOGENOM" id="CLU_023075_2_0_1"/>
<keyword evidence="6" id="KW-0862">Zinc</keyword>
<feature type="transmembrane region" description="Helical" evidence="7">
    <location>
        <begin position="91"/>
        <end position="110"/>
    </location>
</feature>
<evidence type="ECO:0000256" key="6">
    <source>
        <dbReference type="PIRSR" id="PIRSR604254-1"/>
    </source>
</evidence>
<dbReference type="Proteomes" id="UP000000599">
    <property type="component" value="Chromosome A"/>
</dbReference>
<evidence type="ECO:0000313" key="8">
    <source>
        <dbReference type="EMBL" id="CAG84482.2"/>
    </source>
</evidence>